<keyword evidence="4 6" id="KW-1133">Transmembrane helix</keyword>
<organism evidence="7 8">
    <name type="scientific">Propionispora vibrioides</name>
    <dbReference type="NCBI Taxonomy" id="112903"/>
    <lineage>
        <taxon>Bacteria</taxon>
        <taxon>Bacillati</taxon>
        <taxon>Bacillota</taxon>
        <taxon>Negativicutes</taxon>
        <taxon>Selenomonadales</taxon>
        <taxon>Sporomusaceae</taxon>
        <taxon>Propionispora</taxon>
    </lineage>
</organism>
<dbReference type="PANTHER" id="PTHR30086">
    <property type="entry name" value="ARGININE EXPORTER PROTEIN ARGO"/>
    <property type="match status" value="1"/>
</dbReference>
<evidence type="ECO:0000256" key="2">
    <source>
        <dbReference type="ARBA" id="ARBA00022475"/>
    </source>
</evidence>
<dbReference type="OrthoDB" id="5638726at2"/>
<feature type="transmembrane region" description="Helical" evidence="6">
    <location>
        <begin position="72"/>
        <end position="93"/>
    </location>
</feature>
<feature type="transmembrane region" description="Helical" evidence="6">
    <location>
        <begin position="38"/>
        <end position="60"/>
    </location>
</feature>
<sequence length="215" mass="23855">MVGYSIQGFLMGIAYLAPIGMQNLYVINTALRKTRLKAYQVALLVTLFDISLSLSAFWGTGKVLESIPFLKWGFYLFGSLIILAIGIGLLRAHPESSEDIQLDESFYKTVFFTFSVTWLNPQALLDSTFILGGYRASLDAMASFFFMSGVISGSFVWFFGLVTLVARFRNQLTTARLRLINVVCGVTIILFGINLGYKFIQDALAGYPVLGQVFS</sequence>
<name>A0A1H8V3Q1_9FIRM</name>
<gene>
    <name evidence="7" type="ORF">SAMN04490178_11055</name>
</gene>
<accession>A0A1H8V3Q1</accession>
<dbReference type="RefSeq" id="WP_091746477.1">
    <property type="nucleotide sequence ID" value="NZ_FODY01000010.1"/>
</dbReference>
<dbReference type="EMBL" id="FODY01000010">
    <property type="protein sequence ID" value="SEP09857.1"/>
    <property type="molecule type" value="Genomic_DNA"/>
</dbReference>
<dbReference type="AlphaFoldDB" id="A0A1H8V3Q1"/>
<evidence type="ECO:0000256" key="5">
    <source>
        <dbReference type="ARBA" id="ARBA00023136"/>
    </source>
</evidence>
<dbReference type="STRING" id="112903.SAMN04490178_11055"/>
<evidence type="ECO:0000313" key="8">
    <source>
        <dbReference type="Proteomes" id="UP000198847"/>
    </source>
</evidence>
<feature type="transmembrane region" description="Helical" evidence="6">
    <location>
        <begin position="144"/>
        <end position="166"/>
    </location>
</feature>
<proteinExistence type="predicted"/>
<dbReference type="PANTHER" id="PTHR30086:SF20">
    <property type="entry name" value="ARGININE EXPORTER PROTEIN ARGO-RELATED"/>
    <property type="match status" value="1"/>
</dbReference>
<evidence type="ECO:0000313" key="7">
    <source>
        <dbReference type="EMBL" id="SEP09857.1"/>
    </source>
</evidence>
<feature type="transmembrane region" description="Helical" evidence="6">
    <location>
        <begin position="6"/>
        <end position="26"/>
    </location>
</feature>
<reference evidence="7 8" key="1">
    <citation type="submission" date="2016-10" db="EMBL/GenBank/DDBJ databases">
        <authorList>
            <person name="de Groot N.N."/>
        </authorList>
    </citation>
    <scope>NUCLEOTIDE SEQUENCE [LARGE SCALE GENOMIC DNA]</scope>
    <source>
        <strain evidence="7 8">DSM 13305</strain>
    </source>
</reference>
<protein>
    <submittedName>
        <fullName evidence="7">L-lysine exporter family protein LysE/ArgO</fullName>
    </submittedName>
</protein>
<keyword evidence="8" id="KW-1185">Reference proteome</keyword>
<evidence type="ECO:0000256" key="4">
    <source>
        <dbReference type="ARBA" id="ARBA00022989"/>
    </source>
</evidence>
<dbReference type="Pfam" id="PF01810">
    <property type="entry name" value="LysE"/>
    <property type="match status" value="1"/>
</dbReference>
<dbReference type="Proteomes" id="UP000198847">
    <property type="component" value="Unassembled WGS sequence"/>
</dbReference>
<evidence type="ECO:0000256" key="1">
    <source>
        <dbReference type="ARBA" id="ARBA00004651"/>
    </source>
</evidence>
<dbReference type="GO" id="GO:0015171">
    <property type="term" value="F:amino acid transmembrane transporter activity"/>
    <property type="evidence" value="ECO:0007669"/>
    <property type="project" value="TreeGrafter"/>
</dbReference>
<feature type="transmembrane region" description="Helical" evidence="6">
    <location>
        <begin position="105"/>
        <end position="124"/>
    </location>
</feature>
<keyword evidence="3 6" id="KW-0812">Transmembrane</keyword>
<keyword evidence="2" id="KW-1003">Cell membrane</keyword>
<evidence type="ECO:0000256" key="6">
    <source>
        <dbReference type="SAM" id="Phobius"/>
    </source>
</evidence>
<comment type="subcellular location">
    <subcellularLocation>
        <location evidence="1">Cell membrane</location>
        <topology evidence="1">Multi-pass membrane protein</topology>
    </subcellularLocation>
</comment>
<dbReference type="GO" id="GO:0005886">
    <property type="term" value="C:plasma membrane"/>
    <property type="evidence" value="ECO:0007669"/>
    <property type="project" value="UniProtKB-SubCell"/>
</dbReference>
<evidence type="ECO:0000256" key="3">
    <source>
        <dbReference type="ARBA" id="ARBA00022692"/>
    </source>
</evidence>
<dbReference type="InterPro" id="IPR001123">
    <property type="entry name" value="LeuE-type"/>
</dbReference>
<keyword evidence="5 6" id="KW-0472">Membrane</keyword>
<feature type="transmembrane region" description="Helical" evidence="6">
    <location>
        <begin position="178"/>
        <end position="200"/>
    </location>
</feature>